<evidence type="ECO:0000313" key="11">
    <source>
        <dbReference type="Proteomes" id="UP000679126"/>
    </source>
</evidence>
<keyword evidence="9" id="KW-0670">Pyruvate</keyword>
<keyword evidence="6" id="KW-0865">Zymogen</keyword>
<dbReference type="PANTHER" id="PTHR33866:SF2">
    <property type="entry name" value="S-ADENOSYLMETHIONINE DECARBOXYLASE PROENZYME"/>
    <property type="match status" value="1"/>
</dbReference>
<protein>
    <submittedName>
        <fullName evidence="10">S-adenosylmethionine decarboxylase</fullName>
    </submittedName>
</protein>
<evidence type="ECO:0000256" key="1">
    <source>
        <dbReference type="ARBA" id="ARBA00001928"/>
    </source>
</evidence>
<keyword evidence="7" id="KW-0456">Lyase</keyword>
<evidence type="ECO:0000256" key="3">
    <source>
        <dbReference type="ARBA" id="ARBA00022813"/>
    </source>
</evidence>
<evidence type="ECO:0000256" key="9">
    <source>
        <dbReference type="ARBA" id="ARBA00023317"/>
    </source>
</evidence>
<sequence>MTYTPGLHLLATAHVPEPALLRSSAPWARFIREQTAAYGLQEVGAAFHDFPGGGFTGVICLTESHISIHTWPEYKLFTYDVFLSNFSRNNDETTRALMENTLRFFQVTEHTLETLRR</sequence>
<dbReference type="Proteomes" id="UP000679126">
    <property type="component" value="Unassembled WGS sequence"/>
</dbReference>
<accession>A0ABS3Y834</accession>
<evidence type="ECO:0000256" key="2">
    <source>
        <dbReference type="ARBA" id="ARBA00022793"/>
    </source>
</evidence>
<keyword evidence="2" id="KW-0210">Decarboxylase</keyword>
<evidence type="ECO:0000256" key="6">
    <source>
        <dbReference type="ARBA" id="ARBA00023145"/>
    </source>
</evidence>
<evidence type="ECO:0000313" key="10">
    <source>
        <dbReference type="EMBL" id="MBO9150791.1"/>
    </source>
</evidence>
<gene>
    <name evidence="10" type="ORF">J7I43_01115</name>
</gene>
<proteinExistence type="predicted"/>
<evidence type="ECO:0000256" key="7">
    <source>
        <dbReference type="ARBA" id="ARBA00023239"/>
    </source>
</evidence>
<comment type="cofactor">
    <cofactor evidence="1">
        <name>pyruvate</name>
        <dbReference type="ChEBI" id="CHEBI:15361"/>
    </cofactor>
</comment>
<dbReference type="InterPro" id="IPR016067">
    <property type="entry name" value="S-AdoMet_deCO2ase_core"/>
</dbReference>
<evidence type="ECO:0000256" key="4">
    <source>
        <dbReference type="ARBA" id="ARBA00023066"/>
    </source>
</evidence>
<evidence type="ECO:0000256" key="8">
    <source>
        <dbReference type="ARBA" id="ARBA00023270"/>
    </source>
</evidence>
<dbReference type="SUPFAM" id="SSF56276">
    <property type="entry name" value="S-adenosylmethionine decarboxylase"/>
    <property type="match status" value="1"/>
</dbReference>
<organism evidence="10 11">
    <name type="scientific">Chitinophaga chungangae</name>
    <dbReference type="NCBI Taxonomy" id="2821488"/>
    <lineage>
        <taxon>Bacteria</taxon>
        <taxon>Pseudomonadati</taxon>
        <taxon>Bacteroidota</taxon>
        <taxon>Chitinophagia</taxon>
        <taxon>Chitinophagales</taxon>
        <taxon>Chitinophagaceae</taxon>
        <taxon>Chitinophaga</taxon>
    </lineage>
</organism>
<keyword evidence="5" id="KW-0620">Polyamine biosynthesis</keyword>
<comment type="caution">
    <text evidence="10">The sequence shown here is derived from an EMBL/GenBank/DDBJ whole genome shotgun (WGS) entry which is preliminary data.</text>
</comment>
<dbReference type="InterPro" id="IPR003826">
    <property type="entry name" value="AdoMetDC_fam_prok"/>
</dbReference>
<keyword evidence="11" id="KW-1185">Reference proteome</keyword>
<dbReference type="EMBL" id="JAGHKP010000001">
    <property type="protein sequence ID" value="MBO9150791.1"/>
    <property type="molecule type" value="Genomic_DNA"/>
</dbReference>
<keyword evidence="8" id="KW-0704">Schiff base</keyword>
<reference evidence="11" key="1">
    <citation type="submission" date="2021-03" db="EMBL/GenBank/DDBJ databases">
        <title>Assistant Professor.</title>
        <authorList>
            <person name="Huq M.A."/>
        </authorList>
    </citation>
    <scope>NUCLEOTIDE SEQUENCE [LARGE SCALE GENOMIC DNA]</scope>
    <source>
        <strain evidence="11">MAH-28</strain>
    </source>
</reference>
<dbReference type="PANTHER" id="PTHR33866">
    <property type="entry name" value="S-ADENOSYLMETHIONINE DECARBOXYLASE PROENZYME"/>
    <property type="match status" value="1"/>
</dbReference>
<dbReference type="Pfam" id="PF02675">
    <property type="entry name" value="AdoMet_dc"/>
    <property type="match status" value="1"/>
</dbReference>
<keyword evidence="3" id="KW-0068">Autocatalytic cleavage</keyword>
<dbReference type="RefSeq" id="WP_209142385.1">
    <property type="nucleotide sequence ID" value="NZ_JAGHKP010000001.1"/>
</dbReference>
<keyword evidence="4" id="KW-0745">Spermidine biosynthesis</keyword>
<name>A0ABS3Y834_9BACT</name>
<dbReference type="Gene3D" id="3.60.90.10">
    <property type="entry name" value="S-adenosylmethionine decarboxylase"/>
    <property type="match status" value="1"/>
</dbReference>
<evidence type="ECO:0000256" key="5">
    <source>
        <dbReference type="ARBA" id="ARBA00023115"/>
    </source>
</evidence>